<evidence type="ECO:0000313" key="9">
    <source>
        <dbReference type="Proteomes" id="UP000017559"/>
    </source>
</evidence>
<evidence type="ECO:0000256" key="4">
    <source>
        <dbReference type="PIRNR" id="PIRNR011789"/>
    </source>
</evidence>
<evidence type="ECO:0000313" key="8">
    <source>
        <dbReference type="EMBL" id="ESK97669.1"/>
    </source>
</evidence>
<feature type="region of interest" description="Disordered" evidence="6">
    <location>
        <begin position="1"/>
        <end position="21"/>
    </location>
</feature>
<keyword evidence="8" id="KW-0378">Hydrolase</keyword>
<dbReference type="Gene3D" id="3.40.1350.10">
    <property type="match status" value="1"/>
</dbReference>
<proteinExistence type="inferred from homology"/>
<protein>
    <recommendedName>
        <fullName evidence="4">tRNA-splicing endonuclease subunit Sen2</fullName>
        <ecNumber evidence="4">4.6.1.16</ecNumber>
    </recommendedName>
</protein>
<dbReference type="InterPro" id="IPR006676">
    <property type="entry name" value="tRNA_splic"/>
</dbReference>
<evidence type="ECO:0000256" key="2">
    <source>
        <dbReference type="ARBA" id="ARBA00022694"/>
    </source>
</evidence>
<dbReference type="PANTHER" id="PTHR21227">
    <property type="entry name" value="TRNA-SPLICING ENDONUCLEASE SUBUNIT SEN2"/>
    <property type="match status" value="1"/>
</dbReference>
<dbReference type="CDD" id="cd22363">
    <property type="entry name" value="tRNA-intron_lyase_C"/>
    <property type="match status" value="1"/>
</dbReference>
<keyword evidence="3 4" id="KW-0456">Lyase</keyword>
<dbReference type="EMBL" id="AWSO01000021">
    <property type="protein sequence ID" value="ESK97669.1"/>
    <property type="molecule type" value="Genomic_DNA"/>
</dbReference>
<feature type="domain" description="tRNA intron endonuclease catalytic" evidence="7">
    <location>
        <begin position="265"/>
        <end position="357"/>
    </location>
</feature>
<evidence type="ECO:0000256" key="1">
    <source>
        <dbReference type="ARBA" id="ARBA00008078"/>
    </source>
</evidence>
<dbReference type="InterPro" id="IPR006677">
    <property type="entry name" value="tRNA_intron_Endonuc_cat-like"/>
</dbReference>
<dbReference type="STRING" id="1381753.V2Z148"/>
<dbReference type="HOGENOM" id="CLU_012847_2_0_1"/>
<dbReference type="InterPro" id="IPR011856">
    <property type="entry name" value="tRNA_endonuc-like_dom_sf"/>
</dbReference>
<dbReference type="EC" id="4.6.1.16" evidence="4"/>
<dbReference type="KEGG" id="mrr:Moror_17451"/>
<dbReference type="InterPro" id="IPR016589">
    <property type="entry name" value="tRNA_splic_SEN2"/>
</dbReference>
<keyword evidence="8" id="KW-0255">Endonuclease</keyword>
<organism evidence="8 9">
    <name type="scientific">Moniliophthora roreri (strain MCA 2997)</name>
    <name type="common">Cocoa frosty pod rot fungus</name>
    <name type="synonym">Crinipellis roreri</name>
    <dbReference type="NCBI Taxonomy" id="1381753"/>
    <lineage>
        <taxon>Eukaryota</taxon>
        <taxon>Fungi</taxon>
        <taxon>Dikarya</taxon>
        <taxon>Basidiomycota</taxon>
        <taxon>Agaricomycotina</taxon>
        <taxon>Agaricomycetes</taxon>
        <taxon>Agaricomycetidae</taxon>
        <taxon>Agaricales</taxon>
        <taxon>Marasmiineae</taxon>
        <taxon>Marasmiaceae</taxon>
        <taxon>Moniliophthora</taxon>
    </lineage>
</organism>
<dbReference type="GO" id="GO:0005737">
    <property type="term" value="C:cytoplasm"/>
    <property type="evidence" value="ECO:0007669"/>
    <property type="project" value="TreeGrafter"/>
</dbReference>
<evidence type="ECO:0000256" key="6">
    <source>
        <dbReference type="SAM" id="MobiDB-lite"/>
    </source>
</evidence>
<comment type="function">
    <text evidence="4">Constitutes one of the two catalytic subunit of the tRNA-splicing endonuclease complex, a complex responsible for identification and cleavage of the splice sites in pre-tRNA. It cleaves pre-tRNA at the 5'- and 3'-splice sites to release the intron. The products are an intron and two tRNA half-molecules bearing 2',3'-cyclic phosphate and 5'-OH termini. There are no conserved sequences at the splice sites, but the intron is invariably located at the same site in the gene, placing the splice sites an invariant distance from the constant structural features of the tRNA body.</text>
</comment>
<dbReference type="PANTHER" id="PTHR21227:SF0">
    <property type="entry name" value="TRNA-SPLICING ENDONUCLEASE SUBUNIT SEN2"/>
    <property type="match status" value="1"/>
</dbReference>
<sequence>MAGGRHRSTGGPNKGNFARRSENNRIYAHPLPLIFENPLPKHARSISHTLGLSLTRVINPHCEGYLDIATRSVWVVKSSDSRLLWGKGFWGKGDLSRSEPSWLARRIRDRKAGAKGLTSEEFREKRRVERRQFKIDRARAIAAVAAEAEAIFETEGRVVVPALSGPEIPSGATWKPSADFDSTQFLADRPIPPVEDNLIEDIEHLQLTLYEAFFLTWNLDCLSILDPDTDEALNLQQIWTTFQLCYLAPPIPYIPPLSIQFDNPFLVHYVAFHHYRSLGWVVKNGIKFCVDYLLYKRGPVFTHAEFAVVICPVYEDPEDQETSVTNLQNATPFGWSWLSTMNRVNSQVMKTLILSYVTIPARSRVSLEDLSSPACLAKYSVREVVVRRFIPARMRD</sequence>
<dbReference type="OrthoDB" id="10249562at2759"/>
<evidence type="ECO:0000256" key="3">
    <source>
        <dbReference type="ARBA" id="ARBA00023239"/>
    </source>
</evidence>
<dbReference type="GO" id="GO:0000379">
    <property type="term" value="P:tRNA-type intron splice site recognition and cleavage"/>
    <property type="evidence" value="ECO:0007669"/>
    <property type="project" value="TreeGrafter"/>
</dbReference>
<dbReference type="GO" id="GO:0000213">
    <property type="term" value="F:tRNA-intron lyase activity"/>
    <property type="evidence" value="ECO:0007669"/>
    <property type="project" value="UniProtKB-UniRule"/>
</dbReference>
<accession>V2Z148</accession>
<feature type="active site" evidence="5">
    <location>
        <position position="350"/>
    </location>
</feature>
<dbReference type="PIRSF" id="PIRSF011789">
    <property type="entry name" value="tRNA_splic_SEN2"/>
    <property type="match status" value="1"/>
</dbReference>
<comment type="similarity">
    <text evidence="1 4">Belongs to the tRNA-intron endonuclease family.</text>
</comment>
<dbReference type="GO" id="GO:0003676">
    <property type="term" value="F:nucleic acid binding"/>
    <property type="evidence" value="ECO:0007669"/>
    <property type="project" value="InterPro"/>
</dbReference>
<evidence type="ECO:0000259" key="7">
    <source>
        <dbReference type="Pfam" id="PF01974"/>
    </source>
</evidence>
<feature type="active site" evidence="5">
    <location>
        <position position="303"/>
    </location>
</feature>
<keyword evidence="8" id="KW-0540">Nuclease</keyword>
<dbReference type="Proteomes" id="UP000017559">
    <property type="component" value="Unassembled WGS sequence"/>
</dbReference>
<dbReference type="AlphaFoldDB" id="V2Z148"/>
<dbReference type="GO" id="GO:0000214">
    <property type="term" value="C:tRNA-intron endonuclease complex"/>
    <property type="evidence" value="ECO:0007669"/>
    <property type="project" value="UniProtKB-UniRule"/>
</dbReference>
<keyword evidence="2 4" id="KW-0819">tRNA processing</keyword>
<reference evidence="8 9" key="1">
    <citation type="journal article" date="2014" name="BMC Genomics">
        <title>Genome and secretome analysis of the hemibiotrophic fungal pathogen, Moniliophthora roreri, which causes frosty pod rot disease of cacao: mechanisms of the biotrophic and necrotrophic phases.</title>
        <authorList>
            <person name="Meinhardt L.W."/>
            <person name="Costa G.G.L."/>
            <person name="Thomazella D.P.T."/>
            <person name="Teixeira P.J.P.L."/>
            <person name="Carazzolle M.F."/>
            <person name="Schuster S.C."/>
            <person name="Carlson J.E."/>
            <person name="Guiltinan M.J."/>
            <person name="Mieczkowski P."/>
            <person name="Farmer A."/>
            <person name="Ramaraj T."/>
            <person name="Crozier J."/>
            <person name="Davis R.E."/>
            <person name="Shao J."/>
            <person name="Melnick R.L."/>
            <person name="Pereira G.A.G."/>
            <person name="Bailey B.A."/>
        </authorList>
    </citation>
    <scope>NUCLEOTIDE SEQUENCE [LARGE SCALE GENOMIC DNA]</scope>
    <source>
        <strain evidence="8 9">MCA 2997</strain>
    </source>
</reference>
<comment type="caution">
    <text evidence="8">The sequence shown here is derived from an EMBL/GenBank/DDBJ whole genome shotgun (WGS) entry which is preliminary data.</text>
</comment>
<dbReference type="InterPro" id="IPR036167">
    <property type="entry name" value="tRNA_intron_Endo_cat-like_sf"/>
</dbReference>
<keyword evidence="9" id="KW-1185">Reference proteome</keyword>
<evidence type="ECO:0000256" key="5">
    <source>
        <dbReference type="PIRSR" id="PIRSR011789-1"/>
    </source>
</evidence>
<name>V2Z148_MONRO</name>
<dbReference type="FunFam" id="3.40.1350.10:FF:000007">
    <property type="entry name" value="tRNA-splicing endonuclease subunit Sen2"/>
    <property type="match status" value="1"/>
</dbReference>
<gene>
    <name evidence="8" type="ORF">Moror_17451</name>
</gene>
<feature type="active site" evidence="5">
    <location>
        <position position="295"/>
    </location>
</feature>
<dbReference type="SUPFAM" id="SSF53032">
    <property type="entry name" value="tRNA-intron endonuclease catalytic domain-like"/>
    <property type="match status" value="1"/>
</dbReference>
<dbReference type="Pfam" id="PF01974">
    <property type="entry name" value="tRNA_int_endo"/>
    <property type="match status" value="1"/>
</dbReference>